<proteinExistence type="inferred from homology"/>
<dbReference type="PANTHER" id="PTHR33048:SF165">
    <property type="entry name" value="INTEGRAL MEMBRANE PROTEIN"/>
    <property type="match status" value="1"/>
</dbReference>
<accession>A0A0F7TY77</accession>
<dbReference type="InterPro" id="IPR052337">
    <property type="entry name" value="SAT4-like"/>
</dbReference>
<feature type="transmembrane region" description="Helical" evidence="7">
    <location>
        <begin position="210"/>
        <end position="230"/>
    </location>
</feature>
<keyword evidence="2 7" id="KW-0812">Transmembrane</keyword>
<feature type="transmembrane region" description="Helical" evidence="7">
    <location>
        <begin position="47"/>
        <end position="72"/>
    </location>
</feature>
<keyword evidence="4 7" id="KW-0472">Membrane</keyword>
<evidence type="ECO:0000259" key="8">
    <source>
        <dbReference type="Pfam" id="PF20684"/>
    </source>
</evidence>
<dbReference type="EMBL" id="CDHK01000011">
    <property type="protein sequence ID" value="CEJ61634.1"/>
    <property type="molecule type" value="Genomic_DNA"/>
</dbReference>
<feature type="domain" description="Rhodopsin" evidence="8">
    <location>
        <begin position="31"/>
        <end position="271"/>
    </location>
</feature>
<dbReference type="OrthoDB" id="3934549at2759"/>
<feature type="transmembrane region" description="Helical" evidence="7">
    <location>
        <begin position="125"/>
        <end position="147"/>
    </location>
</feature>
<feature type="transmembrane region" description="Helical" evidence="7">
    <location>
        <begin position="92"/>
        <end position="113"/>
    </location>
</feature>
<evidence type="ECO:0000256" key="6">
    <source>
        <dbReference type="SAM" id="MobiDB-lite"/>
    </source>
</evidence>
<evidence type="ECO:0000256" key="5">
    <source>
        <dbReference type="ARBA" id="ARBA00038359"/>
    </source>
</evidence>
<evidence type="ECO:0000313" key="9">
    <source>
        <dbReference type="EMBL" id="CEJ61634.1"/>
    </source>
</evidence>
<feature type="transmembrane region" description="Helical" evidence="7">
    <location>
        <begin position="256"/>
        <end position="275"/>
    </location>
</feature>
<feature type="transmembrane region" description="Helical" evidence="7">
    <location>
        <begin position="12"/>
        <end position="35"/>
    </location>
</feature>
<evidence type="ECO:0000256" key="3">
    <source>
        <dbReference type="ARBA" id="ARBA00022989"/>
    </source>
</evidence>
<evidence type="ECO:0000256" key="2">
    <source>
        <dbReference type="ARBA" id="ARBA00022692"/>
    </source>
</evidence>
<sequence length="371" mass="41242">MTTTIALAGYGLTLMIVTWVECAIATVLILARVYTTWKITRHIRSDLYLALLTFVIAIISAIFLTIGIGYGIGTHEDQLTSDQIVAAIKWSWINQTVGIFATGTGKLALVAFLQQIHGPDHRGRVAFLWGVAISNLILNCITIGIIMTQCSPRGKLWNDDLAGTCDGRIRNQNMAYFQGSWSALCDLILALYPVLFFWNVRLNLRVKIGLCVLMGLGVIACACSIIKTTYLRVLSETDDVTYYLALLSTWNETEKWVVLIVGSIPPIRPLLVIIFRRLLSTVKSSSGPQSSNVIRLTELQSSSKFSKHATQHRHMTQGRAVMHSKDSEENMLSMEEGSIIKTTNISLHYEPETNSREDGEHSGRVVPSERI</sequence>
<dbReference type="Pfam" id="PF20684">
    <property type="entry name" value="Fung_rhodopsin"/>
    <property type="match status" value="1"/>
</dbReference>
<evidence type="ECO:0000256" key="1">
    <source>
        <dbReference type="ARBA" id="ARBA00004141"/>
    </source>
</evidence>
<protein>
    <recommendedName>
        <fullName evidence="8">Rhodopsin domain-containing protein</fullName>
    </recommendedName>
</protein>
<dbReference type="AlphaFoldDB" id="A0A0F7TY77"/>
<dbReference type="PANTHER" id="PTHR33048">
    <property type="entry name" value="PTH11-LIKE INTEGRAL MEMBRANE PROTEIN (AFU_ORTHOLOGUE AFUA_5G11245)"/>
    <property type="match status" value="1"/>
</dbReference>
<feature type="region of interest" description="Disordered" evidence="6">
    <location>
        <begin position="349"/>
        <end position="371"/>
    </location>
</feature>
<reference evidence="10" key="1">
    <citation type="journal article" date="2015" name="Genome Announc.">
        <title>Draft genome sequence of the fungus Penicillium brasilianum MG11.</title>
        <authorList>
            <person name="Horn F."/>
            <person name="Linde J."/>
            <person name="Mattern D.J."/>
            <person name="Walther G."/>
            <person name="Guthke R."/>
            <person name="Brakhage A.A."/>
            <person name="Valiante V."/>
        </authorList>
    </citation>
    <scope>NUCLEOTIDE SEQUENCE [LARGE SCALE GENOMIC DNA]</scope>
    <source>
        <strain evidence="10">MG11</strain>
    </source>
</reference>
<name>A0A0F7TY77_PENBI</name>
<keyword evidence="3 7" id="KW-1133">Transmembrane helix</keyword>
<gene>
    <name evidence="9" type="ORF">PMG11_10162</name>
</gene>
<comment type="subcellular location">
    <subcellularLocation>
        <location evidence="1">Membrane</location>
        <topology evidence="1">Multi-pass membrane protein</topology>
    </subcellularLocation>
</comment>
<evidence type="ECO:0000313" key="10">
    <source>
        <dbReference type="Proteomes" id="UP000042958"/>
    </source>
</evidence>
<keyword evidence="10" id="KW-1185">Reference proteome</keyword>
<dbReference type="STRING" id="104259.A0A0F7TY77"/>
<feature type="transmembrane region" description="Helical" evidence="7">
    <location>
        <begin position="180"/>
        <end position="198"/>
    </location>
</feature>
<organism evidence="9 10">
    <name type="scientific">Penicillium brasilianum</name>
    <dbReference type="NCBI Taxonomy" id="104259"/>
    <lineage>
        <taxon>Eukaryota</taxon>
        <taxon>Fungi</taxon>
        <taxon>Dikarya</taxon>
        <taxon>Ascomycota</taxon>
        <taxon>Pezizomycotina</taxon>
        <taxon>Eurotiomycetes</taxon>
        <taxon>Eurotiomycetidae</taxon>
        <taxon>Eurotiales</taxon>
        <taxon>Aspergillaceae</taxon>
        <taxon>Penicillium</taxon>
    </lineage>
</organism>
<dbReference type="Proteomes" id="UP000042958">
    <property type="component" value="Unassembled WGS sequence"/>
</dbReference>
<evidence type="ECO:0000256" key="7">
    <source>
        <dbReference type="SAM" id="Phobius"/>
    </source>
</evidence>
<evidence type="ECO:0000256" key="4">
    <source>
        <dbReference type="ARBA" id="ARBA00023136"/>
    </source>
</evidence>
<dbReference type="InterPro" id="IPR049326">
    <property type="entry name" value="Rhodopsin_dom_fungi"/>
</dbReference>
<comment type="similarity">
    <text evidence="5">Belongs to the SAT4 family.</text>
</comment>
<dbReference type="GO" id="GO:0016020">
    <property type="term" value="C:membrane"/>
    <property type="evidence" value="ECO:0007669"/>
    <property type="project" value="UniProtKB-SubCell"/>
</dbReference>